<organism evidence="1 2">
    <name type="scientific">Coniosporium uncinatum</name>
    <dbReference type="NCBI Taxonomy" id="93489"/>
    <lineage>
        <taxon>Eukaryota</taxon>
        <taxon>Fungi</taxon>
        <taxon>Dikarya</taxon>
        <taxon>Ascomycota</taxon>
        <taxon>Pezizomycotina</taxon>
        <taxon>Dothideomycetes</taxon>
        <taxon>Dothideomycetes incertae sedis</taxon>
        <taxon>Coniosporium</taxon>
    </lineage>
</organism>
<evidence type="ECO:0000313" key="1">
    <source>
        <dbReference type="EMBL" id="KAK3080655.1"/>
    </source>
</evidence>
<evidence type="ECO:0000313" key="2">
    <source>
        <dbReference type="Proteomes" id="UP001186974"/>
    </source>
</evidence>
<reference evidence="1" key="1">
    <citation type="submission" date="2024-09" db="EMBL/GenBank/DDBJ databases">
        <title>Black Yeasts Isolated from many extreme environments.</title>
        <authorList>
            <person name="Coleine C."/>
            <person name="Stajich J.E."/>
            <person name="Selbmann L."/>
        </authorList>
    </citation>
    <scope>NUCLEOTIDE SEQUENCE</scope>
    <source>
        <strain evidence="1">CCFEE 5737</strain>
    </source>
</reference>
<dbReference type="Proteomes" id="UP001186974">
    <property type="component" value="Unassembled WGS sequence"/>
</dbReference>
<comment type="caution">
    <text evidence="1">The sequence shown here is derived from an EMBL/GenBank/DDBJ whole genome shotgun (WGS) entry which is preliminary data.</text>
</comment>
<protein>
    <submittedName>
        <fullName evidence="1">Uncharacterized protein</fullName>
    </submittedName>
</protein>
<name>A0ACC3DVI9_9PEZI</name>
<accession>A0ACC3DVI9</accession>
<gene>
    <name evidence="1" type="ORF">LTS18_014371</name>
</gene>
<keyword evidence="2" id="KW-1185">Reference proteome</keyword>
<dbReference type="EMBL" id="JAWDJW010000459">
    <property type="protein sequence ID" value="KAK3080655.1"/>
    <property type="molecule type" value="Genomic_DNA"/>
</dbReference>
<sequence length="217" mass="24342">MFTPDSKKILQAIVTIPRAPETAPIDPQQTEAGVEEMVRLIKGKGSVALCHFLCTRSNGQLRAIDYRYDSKYQANSNKYLPQNQGKRGNQDLDTLIKKHYSGYEELAFCLMLARAVDPARADADQLEGSMKGVGTKDTVLLATVVRAHWDKDHMNQVCRAYNRFYGKPAKPGEVEGDLYDAISGETSGDFRKVLLRCVEPSYYDAKGTAKHRKRFGF</sequence>
<proteinExistence type="predicted"/>